<dbReference type="InterPro" id="IPR013538">
    <property type="entry name" value="ASHA1/2-like_C"/>
</dbReference>
<proteinExistence type="inferred from homology"/>
<name>A0A147K6U3_9BACI</name>
<dbReference type="PATRIC" id="fig|1150625.3.peg.2397"/>
<dbReference type="Proteomes" id="UP000074108">
    <property type="component" value="Unassembled WGS sequence"/>
</dbReference>
<organism evidence="3 4">
    <name type="scientific">Bacillus coahuilensis p1.1.43</name>
    <dbReference type="NCBI Taxonomy" id="1150625"/>
    <lineage>
        <taxon>Bacteria</taxon>
        <taxon>Bacillati</taxon>
        <taxon>Bacillota</taxon>
        <taxon>Bacilli</taxon>
        <taxon>Bacillales</taxon>
        <taxon>Bacillaceae</taxon>
        <taxon>Bacillus</taxon>
    </lineage>
</organism>
<dbReference type="Gene3D" id="3.30.530.20">
    <property type="match status" value="1"/>
</dbReference>
<feature type="domain" description="Activator of Hsp90 ATPase homologue 1/2-like C-terminal" evidence="2">
    <location>
        <begin position="11"/>
        <end position="136"/>
    </location>
</feature>
<evidence type="ECO:0000256" key="1">
    <source>
        <dbReference type="ARBA" id="ARBA00006817"/>
    </source>
</evidence>
<dbReference type="OrthoDB" id="9800600at2"/>
<evidence type="ECO:0000313" key="3">
    <source>
        <dbReference type="EMBL" id="KUP05759.1"/>
    </source>
</evidence>
<keyword evidence="4" id="KW-1185">Reference proteome</keyword>
<dbReference type="CDD" id="cd08893">
    <property type="entry name" value="SRPBCC_CalC_Aha1-like_GntR-HTH"/>
    <property type="match status" value="1"/>
</dbReference>
<comment type="similarity">
    <text evidence="1">Belongs to the AHA1 family.</text>
</comment>
<comment type="caution">
    <text evidence="3">The sequence shown here is derived from an EMBL/GenBank/DDBJ whole genome shotgun (WGS) entry which is preliminary data.</text>
</comment>
<gene>
    <name evidence="3" type="ORF">Q75_11275</name>
</gene>
<evidence type="ECO:0000259" key="2">
    <source>
        <dbReference type="Pfam" id="PF08327"/>
    </source>
</evidence>
<dbReference type="EMBL" id="LDYG01000033">
    <property type="protein sequence ID" value="KUP05759.1"/>
    <property type="molecule type" value="Genomic_DNA"/>
</dbReference>
<dbReference type="SUPFAM" id="SSF55961">
    <property type="entry name" value="Bet v1-like"/>
    <property type="match status" value="1"/>
</dbReference>
<sequence length="146" mass="16770">MKFTYTIYILASKESVWDVLTKGSHTEKYFFSSTVDSKWDVGSLVTYKRHGELDVLGEVVEITPYQSVTFTWRHVSDHRDQPTSVTFLVDEEQDTVKLTLIHDGLVESDFYPDENHFIGVNNGWPAILSNLKSYIETGLTLPRIHV</sequence>
<accession>A0A147K6U3</accession>
<evidence type="ECO:0000313" key="4">
    <source>
        <dbReference type="Proteomes" id="UP000074108"/>
    </source>
</evidence>
<dbReference type="AlphaFoldDB" id="A0A147K6U3"/>
<dbReference type="InterPro" id="IPR023393">
    <property type="entry name" value="START-like_dom_sf"/>
</dbReference>
<dbReference type="STRING" id="1150625.Q75_11275"/>
<protein>
    <recommendedName>
        <fullName evidence="2">Activator of Hsp90 ATPase homologue 1/2-like C-terminal domain-containing protein</fullName>
    </recommendedName>
</protein>
<dbReference type="RefSeq" id="WP_059351406.1">
    <property type="nucleotide sequence ID" value="NZ_LDYG01000033.1"/>
</dbReference>
<dbReference type="Pfam" id="PF08327">
    <property type="entry name" value="AHSA1"/>
    <property type="match status" value="1"/>
</dbReference>
<reference evidence="3 4" key="1">
    <citation type="journal article" date="2016" name="Front. Microbiol.">
        <title>Microevolution Analysis of Bacillus coahuilensis Unveils Differences in Phosphorus Acquisition Strategies and Their Regulation.</title>
        <authorList>
            <person name="Gomez-Lunar Z."/>
            <person name="Hernandez-Gonzalez I."/>
            <person name="Rodriguez-Torres M.D."/>
            <person name="Souza V."/>
            <person name="Olmedo-Alvarez G."/>
        </authorList>
    </citation>
    <scope>NUCLEOTIDE SEQUENCE [LARGE SCALE GENOMIC DNA]</scope>
    <source>
        <strain evidence="4">p1.1.43</strain>
    </source>
</reference>